<keyword evidence="3" id="KW-1185">Reference proteome</keyword>
<sequence>MVNNRQGPEEGHQPLAILLLVFTTNCVSLLRLPDRAIKTVLKNVTGVDQAALGKIRRNFLGKLKMVGITSASPRTRDRLARMKGACSPCALTTGARQKLFCFEVNQTKPHPPDLLYYPPIKIE</sequence>
<reference evidence="2 3" key="1">
    <citation type="journal article" date="2021" name="Elife">
        <title>Chloroplast acquisition without the gene transfer in kleptoplastic sea slugs, Plakobranchus ocellatus.</title>
        <authorList>
            <person name="Maeda T."/>
            <person name="Takahashi S."/>
            <person name="Yoshida T."/>
            <person name="Shimamura S."/>
            <person name="Takaki Y."/>
            <person name="Nagai Y."/>
            <person name="Toyoda A."/>
            <person name="Suzuki Y."/>
            <person name="Arimoto A."/>
            <person name="Ishii H."/>
            <person name="Satoh N."/>
            <person name="Nishiyama T."/>
            <person name="Hasebe M."/>
            <person name="Maruyama T."/>
            <person name="Minagawa J."/>
            <person name="Obokata J."/>
            <person name="Shigenobu S."/>
        </authorList>
    </citation>
    <scope>NUCLEOTIDE SEQUENCE [LARGE SCALE GENOMIC DNA]</scope>
</reference>
<evidence type="ECO:0008006" key="4">
    <source>
        <dbReference type="Google" id="ProtNLM"/>
    </source>
</evidence>
<dbReference type="AlphaFoldDB" id="A0AAV4B1S9"/>
<gene>
    <name evidence="2" type="ORF">PoB_003954000</name>
</gene>
<evidence type="ECO:0000256" key="1">
    <source>
        <dbReference type="SAM" id="Phobius"/>
    </source>
</evidence>
<protein>
    <recommendedName>
        <fullName evidence="4">F-box domain-containing protein</fullName>
    </recommendedName>
</protein>
<comment type="caution">
    <text evidence="2">The sequence shown here is derived from an EMBL/GenBank/DDBJ whole genome shotgun (WGS) entry which is preliminary data.</text>
</comment>
<accession>A0AAV4B1S9</accession>
<keyword evidence="1" id="KW-1133">Transmembrane helix</keyword>
<evidence type="ECO:0000313" key="3">
    <source>
        <dbReference type="Proteomes" id="UP000735302"/>
    </source>
</evidence>
<dbReference type="EMBL" id="BLXT01004479">
    <property type="protein sequence ID" value="GFO13035.1"/>
    <property type="molecule type" value="Genomic_DNA"/>
</dbReference>
<organism evidence="2 3">
    <name type="scientific">Plakobranchus ocellatus</name>
    <dbReference type="NCBI Taxonomy" id="259542"/>
    <lineage>
        <taxon>Eukaryota</taxon>
        <taxon>Metazoa</taxon>
        <taxon>Spiralia</taxon>
        <taxon>Lophotrochozoa</taxon>
        <taxon>Mollusca</taxon>
        <taxon>Gastropoda</taxon>
        <taxon>Heterobranchia</taxon>
        <taxon>Euthyneura</taxon>
        <taxon>Panpulmonata</taxon>
        <taxon>Sacoglossa</taxon>
        <taxon>Placobranchoidea</taxon>
        <taxon>Plakobranchidae</taxon>
        <taxon>Plakobranchus</taxon>
    </lineage>
</organism>
<dbReference type="Proteomes" id="UP000735302">
    <property type="component" value="Unassembled WGS sequence"/>
</dbReference>
<keyword evidence="1" id="KW-0472">Membrane</keyword>
<name>A0AAV4B1S9_9GAST</name>
<evidence type="ECO:0000313" key="2">
    <source>
        <dbReference type="EMBL" id="GFO13035.1"/>
    </source>
</evidence>
<proteinExistence type="predicted"/>
<feature type="transmembrane region" description="Helical" evidence="1">
    <location>
        <begin position="12"/>
        <end position="32"/>
    </location>
</feature>
<keyword evidence="1" id="KW-0812">Transmembrane</keyword>